<dbReference type="InterPro" id="IPR016032">
    <property type="entry name" value="Sig_transdc_resp-reg_C-effctor"/>
</dbReference>
<accession>K2JXD8</accession>
<comment type="caution">
    <text evidence="2">Lacks conserved residue(s) required for the propagation of feature annotation.</text>
</comment>
<dbReference type="OrthoDB" id="561214at2"/>
<dbReference type="SUPFAM" id="SSF46894">
    <property type="entry name" value="C-terminal effector domain of the bipartite response regulators"/>
    <property type="match status" value="1"/>
</dbReference>
<dbReference type="STRING" id="745411.B3C1_08801"/>
<evidence type="ECO:0000256" key="1">
    <source>
        <dbReference type="ARBA" id="ARBA00023125"/>
    </source>
</evidence>
<gene>
    <name evidence="5" type="ORF">B3C1_08801</name>
</gene>
<dbReference type="PROSITE" id="PS50043">
    <property type="entry name" value="HTH_LUXR_2"/>
    <property type="match status" value="1"/>
</dbReference>
<sequence length="213" mass="22876">MDLSQDAASVLIVHPSPLLREALQSYIESKGPLRVAGVSDSLEALAMAEHCRPQLVLLALASEDDLSLLSALVALPWSPRVLLLCKALGEPVRAAIRLGASGVLSEDDSGSQLLKALGCVLNGELWVDRALTASLLRDLRKPPTEPSPVGLSPRERQIVALVAQGMSTGRLADQLHISEKTVRNHLSSIYDKLQVADRVELALYALKQGINKI</sequence>
<evidence type="ECO:0000259" key="3">
    <source>
        <dbReference type="PROSITE" id="PS50043"/>
    </source>
</evidence>
<keyword evidence="6" id="KW-1185">Reference proteome</keyword>
<proteinExistence type="predicted"/>
<dbReference type="InterPro" id="IPR036388">
    <property type="entry name" value="WH-like_DNA-bd_sf"/>
</dbReference>
<dbReference type="GO" id="GO:0003677">
    <property type="term" value="F:DNA binding"/>
    <property type="evidence" value="ECO:0007669"/>
    <property type="project" value="UniProtKB-KW"/>
</dbReference>
<dbReference type="InterPro" id="IPR039420">
    <property type="entry name" value="WalR-like"/>
</dbReference>
<dbReference type="EMBL" id="AMRI01000010">
    <property type="protein sequence ID" value="EKE74974.1"/>
    <property type="molecule type" value="Genomic_DNA"/>
</dbReference>
<dbReference type="Pfam" id="PF00196">
    <property type="entry name" value="GerE"/>
    <property type="match status" value="1"/>
</dbReference>
<evidence type="ECO:0000313" key="5">
    <source>
        <dbReference type="EMBL" id="EKE74974.1"/>
    </source>
</evidence>
<dbReference type="InterPro" id="IPR001789">
    <property type="entry name" value="Sig_transdc_resp-reg_receiver"/>
</dbReference>
<comment type="caution">
    <text evidence="5">The sequence shown here is derived from an EMBL/GenBank/DDBJ whole genome shotgun (WGS) entry which is preliminary data.</text>
</comment>
<dbReference type="RefSeq" id="WP_008484290.1">
    <property type="nucleotide sequence ID" value="NZ_AMRI01000010.1"/>
</dbReference>
<reference evidence="5 6" key="1">
    <citation type="journal article" date="2012" name="J. Bacteriol.">
        <title>Genome Sequence of Gallaecimonas xiamenensis Type Strain 3-C-1.</title>
        <authorList>
            <person name="Lai Q."/>
            <person name="Wang L."/>
            <person name="Wang W."/>
            <person name="Shao Z."/>
        </authorList>
    </citation>
    <scope>NUCLEOTIDE SEQUENCE [LARGE SCALE GENOMIC DNA]</scope>
    <source>
        <strain evidence="5 6">3-C-1</strain>
    </source>
</reference>
<feature type="domain" description="Response regulatory" evidence="4">
    <location>
        <begin position="9"/>
        <end position="121"/>
    </location>
</feature>
<organism evidence="5 6">
    <name type="scientific">Gallaecimonas xiamenensis 3-C-1</name>
    <dbReference type="NCBI Taxonomy" id="745411"/>
    <lineage>
        <taxon>Bacteria</taxon>
        <taxon>Pseudomonadati</taxon>
        <taxon>Pseudomonadota</taxon>
        <taxon>Gammaproteobacteria</taxon>
        <taxon>Enterobacterales</taxon>
        <taxon>Gallaecimonadaceae</taxon>
        <taxon>Gallaecimonas</taxon>
    </lineage>
</organism>
<dbReference type="AlphaFoldDB" id="K2JXD8"/>
<keyword evidence="1" id="KW-0238">DNA-binding</keyword>
<dbReference type="InterPro" id="IPR000792">
    <property type="entry name" value="Tscrpt_reg_LuxR_C"/>
</dbReference>
<dbReference type="SMART" id="SM00448">
    <property type="entry name" value="REC"/>
    <property type="match status" value="1"/>
</dbReference>
<dbReference type="eggNOG" id="COG2197">
    <property type="taxonomic scope" value="Bacteria"/>
</dbReference>
<dbReference type="SMART" id="SM00421">
    <property type="entry name" value="HTH_LUXR"/>
    <property type="match status" value="1"/>
</dbReference>
<dbReference type="PRINTS" id="PR00038">
    <property type="entry name" value="HTHLUXR"/>
</dbReference>
<dbReference type="GO" id="GO:0000160">
    <property type="term" value="P:phosphorelay signal transduction system"/>
    <property type="evidence" value="ECO:0007669"/>
    <property type="project" value="InterPro"/>
</dbReference>
<dbReference type="GO" id="GO:0006355">
    <property type="term" value="P:regulation of DNA-templated transcription"/>
    <property type="evidence" value="ECO:0007669"/>
    <property type="project" value="InterPro"/>
</dbReference>
<evidence type="ECO:0000256" key="2">
    <source>
        <dbReference type="PROSITE-ProRule" id="PRU00169"/>
    </source>
</evidence>
<protein>
    <submittedName>
        <fullName evidence="5">Response regulator receiver protein</fullName>
    </submittedName>
</protein>
<dbReference type="PANTHER" id="PTHR43214">
    <property type="entry name" value="TWO-COMPONENT RESPONSE REGULATOR"/>
    <property type="match status" value="1"/>
</dbReference>
<dbReference type="Gene3D" id="3.40.50.2300">
    <property type="match status" value="1"/>
</dbReference>
<feature type="domain" description="HTH luxR-type" evidence="3">
    <location>
        <begin position="144"/>
        <end position="209"/>
    </location>
</feature>
<dbReference type="SUPFAM" id="SSF52172">
    <property type="entry name" value="CheY-like"/>
    <property type="match status" value="1"/>
</dbReference>
<dbReference type="CDD" id="cd06170">
    <property type="entry name" value="LuxR_C_like"/>
    <property type="match status" value="1"/>
</dbReference>
<name>K2JXD8_9GAMM</name>
<dbReference type="PANTHER" id="PTHR43214:SF38">
    <property type="entry name" value="NITRATE_NITRITE RESPONSE REGULATOR PROTEIN NARL"/>
    <property type="match status" value="1"/>
</dbReference>
<dbReference type="InterPro" id="IPR011006">
    <property type="entry name" value="CheY-like_superfamily"/>
</dbReference>
<dbReference type="PROSITE" id="PS50110">
    <property type="entry name" value="RESPONSE_REGULATORY"/>
    <property type="match status" value="1"/>
</dbReference>
<evidence type="ECO:0000313" key="6">
    <source>
        <dbReference type="Proteomes" id="UP000006755"/>
    </source>
</evidence>
<dbReference type="Gene3D" id="1.10.10.10">
    <property type="entry name" value="Winged helix-like DNA-binding domain superfamily/Winged helix DNA-binding domain"/>
    <property type="match status" value="1"/>
</dbReference>
<evidence type="ECO:0000259" key="4">
    <source>
        <dbReference type="PROSITE" id="PS50110"/>
    </source>
</evidence>
<dbReference type="Proteomes" id="UP000006755">
    <property type="component" value="Unassembled WGS sequence"/>
</dbReference>